<evidence type="ECO:0000256" key="2">
    <source>
        <dbReference type="ARBA" id="ARBA00022490"/>
    </source>
</evidence>
<dbReference type="EMBL" id="OU893346">
    <property type="protein sequence ID" value="CAH0750609.1"/>
    <property type="molecule type" value="Genomic_DNA"/>
</dbReference>
<dbReference type="InterPro" id="IPR016024">
    <property type="entry name" value="ARM-type_fold"/>
</dbReference>
<organism evidence="4 5">
    <name type="scientific">Diatraea saccharalis</name>
    <name type="common">sugarcane borer</name>
    <dbReference type="NCBI Taxonomy" id="40085"/>
    <lineage>
        <taxon>Eukaryota</taxon>
        <taxon>Metazoa</taxon>
        <taxon>Ecdysozoa</taxon>
        <taxon>Arthropoda</taxon>
        <taxon>Hexapoda</taxon>
        <taxon>Insecta</taxon>
        <taxon>Pterygota</taxon>
        <taxon>Neoptera</taxon>
        <taxon>Endopterygota</taxon>
        <taxon>Lepidoptera</taxon>
        <taxon>Glossata</taxon>
        <taxon>Ditrysia</taxon>
        <taxon>Pyraloidea</taxon>
        <taxon>Crambidae</taxon>
        <taxon>Crambinae</taxon>
        <taxon>Diatraea</taxon>
    </lineage>
</organism>
<dbReference type="PANTHER" id="PTHR21331">
    <property type="entry name" value="BRCA1-ASSOCIATED ATM ACTIVATOR 1"/>
    <property type="match status" value="1"/>
</dbReference>
<protein>
    <submittedName>
        <fullName evidence="4">Uncharacterized protein</fullName>
    </submittedName>
</protein>
<keyword evidence="5" id="KW-1185">Reference proteome</keyword>
<evidence type="ECO:0000313" key="5">
    <source>
        <dbReference type="Proteomes" id="UP001153714"/>
    </source>
</evidence>
<dbReference type="GO" id="GO:0005737">
    <property type="term" value="C:cytoplasm"/>
    <property type="evidence" value="ECO:0007669"/>
    <property type="project" value="UniProtKB-SubCell"/>
</dbReference>
<dbReference type="OrthoDB" id="10057956at2759"/>
<proteinExistence type="inferred from homology"/>
<dbReference type="Gene3D" id="1.25.10.10">
    <property type="entry name" value="Leucine-rich Repeat Variant"/>
    <property type="match status" value="1"/>
</dbReference>
<dbReference type="SUPFAM" id="SSF48371">
    <property type="entry name" value="ARM repeat"/>
    <property type="match status" value="1"/>
</dbReference>
<dbReference type="InterPro" id="IPR038904">
    <property type="entry name" value="BRAT1"/>
</dbReference>
<comment type="subcellular location">
    <subcellularLocation>
        <location evidence="1">Cytoplasm</location>
    </subcellularLocation>
</comment>
<reference evidence="4" key="2">
    <citation type="submission" date="2022-10" db="EMBL/GenBank/DDBJ databases">
        <authorList>
            <consortium name="ENA_rothamsted_submissions"/>
            <consortium name="culmorum"/>
            <person name="King R."/>
        </authorList>
    </citation>
    <scope>NUCLEOTIDE SEQUENCE</scope>
</reference>
<evidence type="ECO:0000313" key="4">
    <source>
        <dbReference type="EMBL" id="CAH0750609.1"/>
    </source>
</evidence>
<evidence type="ECO:0000256" key="1">
    <source>
        <dbReference type="ARBA" id="ARBA00004496"/>
    </source>
</evidence>
<evidence type="ECO:0000256" key="3">
    <source>
        <dbReference type="ARBA" id="ARBA00061308"/>
    </source>
</evidence>
<dbReference type="GO" id="GO:0008283">
    <property type="term" value="P:cell population proliferation"/>
    <property type="evidence" value="ECO:0007669"/>
    <property type="project" value="InterPro"/>
</dbReference>
<sequence length="946" mass="109446">MEMSRIQNKLKLLFEKITQPDYVMNNYYADGLINKLTHDCDTDILSLKTMPLFTDLIVQAFTNIENYHISVKVFLARMLAVALQSEINFAKIICKRGDKLAEFFSAIDSPVMNPSLRVAYMEIAMALVSHVSGTNWILETGFWKKILGFKTNSVTIFVVRFMYKFASDFLWKLNDLGDEFHISMVLEFIWKPIEDFDLLNMVCCTMDESRENEICNTVEPILQILLSMLNRKERFNKPNLIMSMLLREHGVLNKLYILFEKMRGDHILLTISKLIMYLSILRVFQTKPSGPDVVYTGEDFIEVKVLFFNMTQAFLQRHNVIAALDNSYMSYLAWSTFCRDLRLEGQHNGRIIDPDYQMLLICLVPLYVYISYDTRERKVLEDERIEEYISLLLNKTCEHTARLGYAMRGCMIELNQSGSETNILSLITHTVKKLTCLHGHMYDDQANFIFQVLFFVLRDYAQENRDSQSMENLETTEQRVVIMTYVMDTILCLIKNHNINWHETLEVICLNTVVHDMLTKKKNLSCKFVVAALNVMTETVRKFLPPNLSLLMEAKPGSAMHEIGMLMYMKMHDMHWEVRDSALELLLVCTEIAYIKFPPIKKQIMENNLINLAVTVAFNDYEPYVQVSAFRCVAAAIRVCSMWDLMKAEHPNLLEDLVTVLRNNEEGIVRREVCNVLCEIYQNVKLSPSFKQTLYDHMASTAMCDFHWEVQMSALKFWKMVIQSLLTDYGMLDGTFPQMTFSRESRKIVTLNNVEIQKILRKVLDELAAMGCLTVLLKLIHDDHELEVMETALTVAQELFVVLQKYKVPETMQLSEDDPKSVADLVCDIKDEQFMENGEEMEAEASTKAENVIEGILNADDMNLLADMYQTQMNLQNEKNHMVASPKIKLLRSASPSLFVNFMVSNKNIVQQKREWNDGIRNISSLLDDVLGIYEVNGDVNSLDCY</sequence>
<dbReference type="PANTHER" id="PTHR21331:SF2">
    <property type="entry name" value="BRCA1-ASSOCIATED ATM ACTIVATOR 1"/>
    <property type="match status" value="1"/>
</dbReference>
<dbReference type="Proteomes" id="UP001153714">
    <property type="component" value="Chromosome 15"/>
</dbReference>
<accession>A0A9P0G2C1</accession>
<comment type="similarity">
    <text evidence="3">Belongs to the BRAT1 family.</text>
</comment>
<keyword evidence="2" id="KW-0963">Cytoplasm</keyword>
<dbReference type="GO" id="GO:0005634">
    <property type="term" value="C:nucleus"/>
    <property type="evidence" value="ECO:0007669"/>
    <property type="project" value="TreeGrafter"/>
</dbReference>
<reference evidence="4" key="1">
    <citation type="submission" date="2021-12" db="EMBL/GenBank/DDBJ databases">
        <authorList>
            <person name="King R."/>
        </authorList>
    </citation>
    <scope>NUCLEOTIDE SEQUENCE</scope>
</reference>
<dbReference type="AlphaFoldDB" id="A0A9P0G2C1"/>
<gene>
    <name evidence="4" type="ORF">DIATSA_LOCUS3930</name>
</gene>
<name>A0A9P0G2C1_9NEOP</name>
<dbReference type="GO" id="GO:0006974">
    <property type="term" value="P:DNA damage response"/>
    <property type="evidence" value="ECO:0007669"/>
    <property type="project" value="InterPro"/>
</dbReference>
<dbReference type="InterPro" id="IPR011989">
    <property type="entry name" value="ARM-like"/>
</dbReference>